<evidence type="ECO:0000256" key="2">
    <source>
        <dbReference type="ARBA" id="ARBA00022723"/>
    </source>
</evidence>
<dbReference type="InterPro" id="IPR051121">
    <property type="entry name" value="FAH"/>
</dbReference>
<dbReference type="SUPFAM" id="SSF56529">
    <property type="entry name" value="FAH"/>
    <property type="match status" value="1"/>
</dbReference>
<protein>
    <submittedName>
        <fullName evidence="4">Fumarylacetoacetate hydrolase family protein</fullName>
    </submittedName>
</protein>
<comment type="similarity">
    <text evidence="1">Belongs to the FAH family.</text>
</comment>
<comment type="caution">
    <text evidence="4">The sequence shown here is derived from an EMBL/GenBank/DDBJ whole genome shotgun (WGS) entry which is preliminary data.</text>
</comment>
<evidence type="ECO:0000313" key="4">
    <source>
        <dbReference type="EMBL" id="GAA1699158.1"/>
    </source>
</evidence>
<organism evidence="4 5">
    <name type="scientific">Microbacterium sediminicola</name>
    <dbReference type="NCBI Taxonomy" id="415210"/>
    <lineage>
        <taxon>Bacteria</taxon>
        <taxon>Bacillati</taxon>
        <taxon>Actinomycetota</taxon>
        <taxon>Actinomycetes</taxon>
        <taxon>Micrococcales</taxon>
        <taxon>Microbacteriaceae</taxon>
        <taxon>Microbacterium</taxon>
    </lineage>
</organism>
<sequence>MSDVTRWMPPLEEALPDDADSALLVGRVWDPSAQGPTPIVVIDGRARSLARTFATVSALTEEAEVVSAARAGAGEDLGSIEEIYANTAFDRRDPARPSLLAPHDLHAVKAAGVTFAVSMIERVIEERARGDLSAAARLREIIADRIGTDLRGVEPGSERAAALKELLIAEGLWSQYLEVGIGPDAEIFTKAMPLSSRGTGEQIGILRSSTWNNPEPEVALVVTSTGAVVGATLANDVNLRDIEGRSALLLPRAKDNNASCATGPFIRLFDEDFGIDDVRQMDVSVEVDGVDGFELRDASDMRLISRDPLDLAGQLVGDHHQYPDGAVLMLGTLFAPIQDRESEGHGFTHHLGDVVTIRSARLGALANVIAYSEDCEPWTFGVRALMANLAARSLL</sequence>
<dbReference type="GO" id="GO:0016787">
    <property type="term" value="F:hydrolase activity"/>
    <property type="evidence" value="ECO:0007669"/>
    <property type="project" value="UniProtKB-KW"/>
</dbReference>
<keyword evidence="5" id="KW-1185">Reference proteome</keyword>
<evidence type="ECO:0000259" key="3">
    <source>
        <dbReference type="Pfam" id="PF01557"/>
    </source>
</evidence>
<proteinExistence type="inferred from homology"/>
<dbReference type="EMBL" id="BAAAPL010000001">
    <property type="protein sequence ID" value="GAA1699158.1"/>
    <property type="molecule type" value="Genomic_DNA"/>
</dbReference>
<dbReference type="PANTHER" id="PTHR42796">
    <property type="entry name" value="FUMARYLACETOACETATE HYDROLASE DOMAIN-CONTAINING PROTEIN 2A-RELATED"/>
    <property type="match status" value="1"/>
</dbReference>
<gene>
    <name evidence="4" type="ORF">GCM10009808_15900</name>
</gene>
<dbReference type="InterPro" id="IPR036663">
    <property type="entry name" value="Fumarylacetoacetase_C_sf"/>
</dbReference>
<keyword evidence="2" id="KW-0479">Metal-binding</keyword>
<dbReference type="InterPro" id="IPR011234">
    <property type="entry name" value="Fumarylacetoacetase-like_C"/>
</dbReference>
<reference evidence="4 5" key="1">
    <citation type="journal article" date="2019" name="Int. J. Syst. Evol. Microbiol.">
        <title>The Global Catalogue of Microorganisms (GCM) 10K type strain sequencing project: providing services to taxonomists for standard genome sequencing and annotation.</title>
        <authorList>
            <consortium name="The Broad Institute Genomics Platform"/>
            <consortium name="The Broad Institute Genome Sequencing Center for Infectious Disease"/>
            <person name="Wu L."/>
            <person name="Ma J."/>
        </authorList>
    </citation>
    <scope>NUCLEOTIDE SEQUENCE [LARGE SCALE GENOMIC DNA]</scope>
    <source>
        <strain evidence="4 5">JCM 15577</strain>
    </source>
</reference>
<dbReference type="Pfam" id="PF01557">
    <property type="entry name" value="FAA_hydrolase"/>
    <property type="match status" value="1"/>
</dbReference>
<keyword evidence="4" id="KW-0378">Hydrolase</keyword>
<dbReference type="PANTHER" id="PTHR42796:SF7">
    <property type="entry name" value="2-DEHYDRO-3-DEOXY-D-ARABINONATE DEHYDRATASE"/>
    <property type="match status" value="1"/>
</dbReference>
<evidence type="ECO:0000313" key="5">
    <source>
        <dbReference type="Proteomes" id="UP001501690"/>
    </source>
</evidence>
<evidence type="ECO:0000256" key="1">
    <source>
        <dbReference type="ARBA" id="ARBA00010211"/>
    </source>
</evidence>
<dbReference type="RefSeq" id="WP_344071190.1">
    <property type="nucleotide sequence ID" value="NZ_BAAAPL010000001.1"/>
</dbReference>
<dbReference type="Proteomes" id="UP001501690">
    <property type="component" value="Unassembled WGS sequence"/>
</dbReference>
<accession>A0ABN2I5T0</accession>
<feature type="domain" description="Fumarylacetoacetase-like C-terminal" evidence="3">
    <location>
        <begin position="226"/>
        <end position="369"/>
    </location>
</feature>
<dbReference type="Gene3D" id="3.90.850.10">
    <property type="entry name" value="Fumarylacetoacetase-like, C-terminal domain"/>
    <property type="match status" value="1"/>
</dbReference>
<name>A0ABN2I5T0_9MICO</name>